<dbReference type="Proteomes" id="UP000215256">
    <property type="component" value="Chromosome 2"/>
</dbReference>
<name>A0A248UAJ8_9HYPH</name>
<proteinExistence type="predicted"/>
<protein>
    <submittedName>
        <fullName evidence="1">Uncharacterized protein</fullName>
    </submittedName>
</protein>
<dbReference type="EMBL" id="CP022603">
    <property type="protein sequence ID" value="ASV83696.1"/>
    <property type="molecule type" value="Genomic_DNA"/>
</dbReference>
<gene>
    <name evidence="1" type="ORF">CES85_4479</name>
</gene>
<dbReference type="AlphaFoldDB" id="A0A248UAJ8"/>
<accession>A0A248UAJ8</accession>
<evidence type="ECO:0000313" key="2">
    <source>
        <dbReference type="Proteomes" id="UP000215256"/>
    </source>
</evidence>
<evidence type="ECO:0000313" key="1">
    <source>
        <dbReference type="EMBL" id="ASV83696.1"/>
    </source>
</evidence>
<organism evidence="1 2">
    <name type="scientific">Ochrobactrum quorumnocens</name>
    <dbReference type="NCBI Taxonomy" id="271865"/>
    <lineage>
        <taxon>Bacteria</taxon>
        <taxon>Pseudomonadati</taxon>
        <taxon>Pseudomonadota</taxon>
        <taxon>Alphaproteobacteria</taxon>
        <taxon>Hyphomicrobiales</taxon>
        <taxon>Brucellaceae</taxon>
        <taxon>Brucella/Ochrobactrum group</taxon>
        <taxon>Ochrobactrum</taxon>
    </lineage>
</organism>
<dbReference type="KEGG" id="och:CES85_4479"/>
<sequence>MASFSAEAGRKQYIAFSWQASKSQFLVDIGDILKRFGLLSTGSENAVWQ</sequence>
<reference evidence="1 2" key="1">
    <citation type="submission" date="2017-07" db="EMBL/GenBank/DDBJ databases">
        <title>Phylogenetic study on the rhizospheric bacterium Ochrobactrum sp. A44.</title>
        <authorList>
            <person name="Krzyzanowska D.M."/>
            <person name="Ossowicki A."/>
            <person name="Rajewska M."/>
            <person name="Maciag T."/>
            <person name="Kaczynski Z."/>
            <person name="Czerwicka M."/>
            <person name="Jafra S."/>
        </authorList>
    </citation>
    <scope>NUCLEOTIDE SEQUENCE [LARGE SCALE GENOMIC DNA]</scope>
    <source>
        <strain evidence="1 2">A44</strain>
    </source>
</reference>